<dbReference type="GO" id="GO:0016020">
    <property type="term" value="C:membrane"/>
    <property type="evidence" value="ECO:0000318"/>
    <property type="project" value="GO_Central"/>
</dbReference>
<keyword evidence="8" id="KW-0482">Metalloprotease</keyword>
<dbReference type="Gene3D" id="3.40.140.10">
    <property type="entry name" value="Cytidine Deaminase, domain 2"/>
    <property type="match status" value="1"/>
</dbReference>
<dbReference type="GO" id="GO:0046872">
    <property type="term" value="F:metal ion binding"/>
    <property type="evidence" value="ECO:0007669"/>
    <property type="project" value="UniProtKB-KW"/>
</dbReference>
<comment type="cofactor">
    <cofactor evidence="1">
        <name>Zn(2+)</name>
        <dbReference type="ChEBI" id="CHEBI:29105"/>
    </cofactor>
</comment>
<reference evidence="12" key="1">
    <citation type="journal article" date="2021" name="Nat. Commun.">
        <title>Genomic analyses provide insights into spinach domestication and the genetic basis of agronomic traits.</title>
        <authorList>
            <person name="Cai X."/>
            <person name="Sun X."/>
            <person name="Xu C."/>
            <person name="Sun H."/>
            <person name="Wang X."/>
            <person name="Ge C."/>
            <person name="Zhang Z."/>
            <person name="Wang Q."/>
            <person name="Fei Z."/>
            <person name="Jiao C."/>
            <person name="Wang Q."/>
        </authorList>
    </citation>
    <scope>NUCLEOTIDE SEQUENCE [LARGE SCALE GENOMIC DNA]</scope>
    <source>
        <strain evidence="12">cv. Varoflay</strain>
    </source>
</reference>
<dbReference type="Pfam" id="PF08969">
    <property type="entry name" value="USP8_dimer"/>
    <property type="match status" value="1"/>
</dbReference>
<protein>
    <submittedName>
        <fullName evidence="13">AMSH-like ubiquitin thioesterase 3</fullName>
    </submittedName>
</protein>
<reference evidence="13" key="2">
    <citation type="submission" date="2025-08" db="UniProtKB">
        <authorList>
            <consortium name="RefSeq"/>
        </authorList>
    </citation>
    <scope>IDENTIFICATION</scope>
    <source>
        <tissue evidence="13">Leaf</tissue>
    </source>
</reference>
<dbReference type="PANTHER" id="PTHR12947:SF18">
    <property type="entry name" value="AMSH-LIKE UBIQUITIN THIOESTERASE 3"/>
    <property type="match status" value="1"/>
</dbReference>
<feature type="coiled-coil region" evidence="9">
    <location>
        <begin position="94"/>
        <end position="121"/>
    </location>
</feature>
<dbReference type="Gene3D" id="1.20.58.80">
    <property type="entry name" value="Phosphotransferase system, lactose/cellobiose-type IIA subunit"/>
    <property type="match status" value="1"/>
</dbReference>
<dbReference type="CDD" id="cd08066">
    <property type="entry name" value="MPN_AMSH_like"/>
    <property type="match status" value="1"/>
</dbReference>
<evidence type="ECO:0000256" key="9">
    <source>
        <dbReference type="SAM" id="Coils"/>
    </source>
</evidence>
<dbReference type="GeneID" id="110777727"/>
<dbReference type="KEGG" id="soe:110777727"/>
<evidence type="ECO:0000256" key="7">
    <source>
        <dbReference type="ARBA" id="ARBA00022833"/>
    </source>
</evidence>
<evidence type="ECO:0000256" key="6">
    <source>
        <dbReference type="ARBA" id="ARBA00022801"/>
    </source>
</evidence>
<organism evidence="12 13">
    <name type="scientific">Spinacia oleracea</name>
    <name type="common">Spinach</name>
    <dbReference type="NCBI Taxonomy" id="3562"/>
    <lineage>
        <taxon>Eukaryota</taxon>
        <taxon>Viridiplantae</taxon>
        <taxon>Streptophyta</taxon>
        <taxon>Embryophyta</taxon>
        <taxon>Tracheophyta</taxon>
        <taxon>Spermatophyta</taxon>
        <taxon>Magnoliopsida</taxon>
        <taxon>eudicotyledons</taxon>
        <taxon>Gunneridae</taxon>
        <taxon>Pentapetalae</taxon>
        <taxon>Caryophyllales</taxon>
        <taxon>Chenopodiaceae</taxon>
        <taxon>Chenopodioideae</taxon>
        <taxon>Anserineae</taxon>
        <taxon>Spinacia</taxon>
    </lineage>
</organism>
<evidence type="ECO:0000259" key="11">
    <source>
        <dbReference type="PROSITE" id="PS50249"/>
    </source>
</evidence>
<dbReference type="GO" id="GO:0006508">
    <property type="term" value="P:proteolysis"/>
    <property type="evidence" value="ECO:0007669"/>
    <property type="project" value="UniProtKB-KW"/>
</dbReference>
<dbReference type="InterPro" id="IPR000555">
    <property type="entry name" value="JAMM/MPN+_dom"/>
</dbReference>
<gene>
    <name evidence="13" type="primary">LOC110777727</name>
</gene>
<dbReference type="InterPro" id="IPR015063">
    <property type="entry name" value="USP8_dimer"/>
</dbReference>
<evidence type="ECO:0000256" key="1">
    <source>
        <dbReference type="ARBA" id="ARBA00001947"/>
    </source>
</evidence>
<feature type="region of interest" description="Disordered" evidence="10">
    <location>
        <begin position="290"/>
        <end position="327"/>
    </location>
</feature>
<dbReference type="InterPro" id="IPR044098">
    <property type="entry name" value="STAMBP/STALP-like_MPN"/>
</dbReference>
<dbReference type="PANTHER" id="PTHR12947">
    <property type="entry name" value="AMSH-LIKE PROTEASE"/>
    <property type="match status" value="1"/>
</dbReference>
<dbReference type="SUPFAM" id="SSF102712">
    <property type="entry name" value="JAB1/MPN domain"/>
    <property type="match status" value="1"/>
</dbReference>
<evidence type="ECO:0000313" key="13">
    <source>
        <dbReference type="RefSeq" id="XP_021838009.1"/>
    </source>
</evidence>
<keyword evidence="7" id="KW-0862">Zinc</keyword>
<evidence type="ECO:0000256" key="10">
    <source>
        <dbReference type="SAM" id="MobiDB-lite"/>
    </source>
</evidence>
<evidence type="ECO:0000256" key="4">
    <source>
        <dbReference type="ARBA" id="ARBA00022723"/>
    </source>
</evidence>
<accession>A0A9R0HY55</accession>
<keyword evidence="6" id="KW-0378">Hydrolase</keyword>
<evidence type="ECO:0000256" key="8">
    <source>
        <dbReference type="ARBA" id="ARBA00023049"/>
    </source>
</evidence>
<dbReference type="OrthoDB" id="3640at2759"/>
<dbReference type="Proteomes" id="UP000813463">
    <property type="component" value="Chromosome 3"/>
</dbReference>
<keyword evidence="3" id="KW-0645">Protease</keyword>
<evidence type="ECO:0000256" key="2">
    <source>
        <dbReference type="ARBA" id="ARBA00010981"/>
    </source>
</evidence>
<dbReference type="GO" id="GO:0032511">
    <property type="term" value="P:late endosome to vacuole transport via multivesicular body sorting pathway"/>
    <property type="evidence" value="ECO:0000318"/>
    <property type="project" value="GO_Central"/>
</dbReference>
<dbReference type="PROSITE" id="PS50249">
    <property type="entry name" value="MPN"/>
    <property type="match status" value="1"/>
</dbReference>
<dbReference type="AlphaFoldDB" id="A0A9R0HY55"/>
<evidence type="ECO:0000256" key="5">
    <source>
        <dbReference type="ARBA" id="ARBA00022786"/>
    </source>
</evidence>
<dbReference type="Pfam" id="PF01398">
    <property type="entry name" value="JAB"/>
    <property type="match status" value="1"/>
</dbReference>
<dbReference type="InterPro" id="IPR037518">
    <property type="entry name" value="MPN"/>
</dbReference>
<dbReference type="GO" id="GO:0140492">
    <property type="term" value="F:metal-dependent deubiquitinase activity"/>
    <property type="evidence" value="ECO:0007669"/>
    <property type="project" value="InterPro"/>
</dbReference>
<sequence>MNRQLSTPGNPINMNTLTRKIDVDNRYSLEYYYRIADTLLKQAGVYREEKNIVDLYVMLIRFSSLVSETIPFHRDYQASHPRERVYKKKLLAVIDELEYLKPEFQRRVKELNKAYTEKQQNKFDGREKTSYGSETSLAWPSGYTPSYEGKQLQPAGRTLQSSWNQSSDFHDASTSMPFEKKFSNLSLAVPLPNQDTLSRHSFLGPNGLRRQWQGPVADIKVSYPSRAELTPAEDSCLIQGIQNEARVHKDESIGQDMAAVLSLDNGTWSPRQEDLSVGIIRQPVPPPVLARIQPDYHPISPSRVADPRPGPAKPSENGKDGIQNPNSYQHLHIPVRMMEDFLRLAQKNTANNLETCGVLAGSLKNRVFHITTLIVPKQESTSDSCQTLCEEEIFEVQDKASLFPLGWIHTHPTQTCFMSSVDLHTHYSYQIMLPEAIAIVMAPTDSSSPHGIFHLSDPGGVSVIRKCDQRGFHPHEEPSDGSALYEHCSHVYLNPKLRFDVIDLR</sequence>
<dbReference type="GO" id="GO:0070536">
    <property type="term" value="P:protein K63-linked deubiquitination"/>
    <property type="evidence" value="ECO:0007669"/>
    <property type="project" value="InterPro"/>
</dbReference>
<keyword evidence="9" id="KW-0175">Coiled coil</keyword>
<comment type="similarity">
    <text evidence="2">Belongs to the peptidase M67C family.</text>
</comment>
<keyword evidence="5" id="KW-0833">Ubl conjugation pathway</keyword>
<dbReference type="FunFam" id="3.40.140.10:FF:000024">
    <property type="entry name" value="AMSH-like ubiquitin thioesterase 3"/>
    <property type="match status" value="1"/>
</dbReference>
<keyword evidence="4" id="KW-0479">Metal-binding</keyword>
<evidence type="ECO:0000256" key="3">
    <source>
        <dbReference type="ARBA" id="ARBA00022670"/>
    </source>
</evidence>
<dbReference type="GO" id="GO:0071108">
    <property type="term" value="P:protein K48-linked deubiquitination"/>
    <property type="evidence" value="ECO:0007669"/>
    <property type="project" value="TreeGrafter"/>
</dbReference>
<dbReference type="RefSeq" id="XP_021838009.1">
    <property type="nucleotide sequence ID" value="XM_021982317.2"/>
</dbReference>
<dbReference type="GO" id="GO:0005768">
    <property type="term" value="C:endosome"/>
    <property type="evidence" value="ECO:0000318"/>
    <property type="project" value="GO_Central"/>
</dbReference>
<dbReference type="SUPFAM" id="SSF140856">
    <property type="entry name" value="USP8 N-terminal domain-like"/>
    <property type="match status" value="1"/>
</dbReference>
<feature type="domain" description="MPN" evidence="11">
    <location>
        <begin position="331"/>
        <end position="461"/>
    </location>
</feature>
<name>A0A9R0HY55_SPIOL</name>
<dbReference type="GO" id="GO:0061578">
    <property type="term" value="F:K63-linked deubiquitinase activity"/>
    <property type="evidence" value="ECO:0007669"/>
    <property type="project" value="InterPro"/>
</dbReference>
<evidence type="ECO:0000313" key="12">
    <source>
        <dbReference type="Proteomes" id="UP000813463"/>
    </source>
</evidence>
<proteinExistence type="inferred from homology"/>
<dbReference type="GO" id="GO:0101005">
    <property type="term" value="F:deubiquitinase activity"/>
    <property type="evidence" value="ECO:0000318"/>
    <property type="project" value="GO_Central"/>
</dbReference>
<dbReference type="SMART" id="SM00232">
    <property type="entry name" value="JAB_MPN"/>
    <property type="match status" value="1"/>
</dbReference>
<keyword evidence="12" id="KW-1185">Reference proteome</keyword>